<dbReference type="EMBL" id="CP012159">
    <property type="protein sequence ID" value="AKT36121.1"/>
    <property type="molecule type" value="Genomic_DNA"/>
</dbReference>
<name>A0A0K1E5H1_CHOCO</name>
<dbReference type="KEGG" id="ccro:CMC5_002340"/>
<feature type="compositionally biased region" description="Low complexity" evidence="1">
    <location>
        <begin position="271"/>
        <end position="283"/>
    </location>
</feature>
<feature type="compositionally biased region" description="Basic residues" evidence="1">
    <location>
        <begin position="160"/>
        <end position="169"/>
    </location>
</feature>
<evidence type="ECO:0000313" key="2">
    <source>
        <dbReference type="EMBL" id="AKT36121.1"/>
    </source>
</evidence>
<feature type="region of interest" description="Disordered" evidence="1">
    <location>
        <begin position="105"/>
        <end position="297"/>
    </location>
</feature>
<feature type="compositionally biased region" description="Polar residues" evidence="1">
    <location>
        <begin position="226"/>
        <end position="240"/>
    </location>
</feature>
<evidence type="ECO:0000256" key="1">
    <source>
        <dbReference type="SAM" id="MobiDB-lite"/>
    </source>
</evidence>
<sequence length="297" mass="31979">MAGTLPRSGWDGRRSPAPTPPVRHIAPTSEKPFPSRHLPHHRGHPLLPSPFRWRSPWVQDVRDEHPRPTSCWPSHRNPLEKGLPILFSSETWSRRPLTRPCLTLDCGSSTTHGTCARPGLGPVDDSRDLCTPRTGSRRRLTGPVFARHGPVDGVPQPGRQRPRPGRRALRSGSPRDRPPSRRDGGVVRAHGSPLSCPRAGELPDPPPTRVATLWSRGGPAEKFLSDTRSASPGQNSTPCQRGSVAGRLGRSSDTGESASNGAARASRRRNSSPSQSRNAASQATPSGHAAAMRAAST</sequence>
<gene>
    <name evidence="2" type="ORF">CMC5_002340</name>
</gene>
<organism evidence="2 3">
    <name type="scientific">Chondromyces crocatus</name>
    <dbReference type="NCBI Taxonomy" id="52"/>
    <lineage>
        <taxon>Bacteria</taxon>
        <taxon>Pseudomonadati</taxon>
        <taxon>Myxococcota</taxon>
        <taxon>Polyangia</taxon>
        <taxon>Polyangiales</taxon>
        <taxon>Polyangiaceae</taxon>
        <taxon>Chondromyces</taxon>
    </lineage>
</organism>
<accession>A0A0K1E5H1</accession>
<proteinExistence type="predicted"/>
<evidence type="ECO:0000313" key="3">
    <source>
        <dbReference type="Proteomes" id="UP000067626"/>
    </source>
</evidence>
<protein>
    <submittedName>
        <fullName evidence="2">Uncharacterized protein</fullName>
    </submittedName>
</protein>
<feature type="region of interest" description="Disordered" evidence="1">
    <location>
        <begin position="1"/>
        <end position="49"/>
    </location>
</feature>
<keyword evidence="3" id="KW-1185">Reference proteome</keyword>
<feature type="compositionally biased region" description="Basic and acidic residues" evidence="1">
    <location>
        <begin position="173"/>
        <end position="185"/>
    </location>
</feature>
<dbReference type="AlphaFoldDB" id="A0A0K1E5H1"/>
<reference evidence="2 3" key="1">
    <citation type="submission" date="2015-07" db="EMBL/GenBank/DDBJ databases">
        <title>Genome analysis of myxobacterium Chondromyces crocatus Cm c5 reveals a high potential for natural compound synthesis and the genetic basis for the loss of fruiting body formation.</title>
        <authorList>
            <person name="Zaburannyi N."/>
            <person name="Bunk B."/>
            <person name="Maier J."/>
            <person name="Overmann J."/>
            <person name="Mueller R."/>
        </authorList>
    </citation>
    <scope>NUCLEOTIDE SEQUENCE [LARGE SCALE GENOMIC DNA]</scope>
    <source>
        <strain evidence="2 3">Cm c5</strain>
    </source>
</reference>
<dbReference type="Proteomes" id="UP000067626">
    <property type="component" value="Chromosome"/>
</dbReference>